<dbReference type="Proteomes" id="UP001652660">
    <property type="component" value="Chromosome 9e"/>
</dbReference>
<accession>A0ABM4VSI7</accession>
<feature type="transmembrane region" description="Helical" evidence="10">
    <location>
        <begin position="21"/>
        <end position="43"/>
    </location>
</feature>
<evidence type="ECO:0000256" key="4">
    <source>
        <dbReference type="ARBA" id="ARBA00022525"/>
    </source>
</evidence>
<evidence type="ECO:0000313" key="11">
    <source>
        <dbReference type="Proteomes" id="UP001652660"/>
    </source>
</evidence>
<dbReference type="RefSeq" id="XP_071922489.1">
    <property type="nucleotide sequence ID" value="XM_072066388.1"/>
</dbReference>
<gene>
    <name evidence="12" type="primary">LOC113710649</name>
</gene>
<dbReference type="Pfam" id="PF00295">
    <property type="entry name" value="Glyco_hydro_28"/>
    <property type="match status" value="1"/>
</dbReference>
<keyword evidence="3" id="KW-0134">Cell wall</keyword>
<sequence>MYGLRTVSNQYKHLTVNYSEVMSTTFCITLFSSWLLLASIVGAQSRPLDVRSFGAKGDGVSDISQALLSAWKAACNSPKPSTIVIPRGTFGLLQASLEGPCKAPIELQVQGTLKAPQNPNLIKDGEWVTIQYLDHFTLSGSGTFDGQGARAWAQNDCAKASDCSKLPNNFSFNFLNNSIISGITSLNSKLFHMNVLGCNNVTLSRLTITAPGTSLNTDGIHVGRSSGVNITDSTIGTGDDCVSLGDGSKQVSITNVVCGPGHGISIGSLGRYKNEEPVVGVFVRNCTLINTLTGVRVKSWPSATTGAATDVHFDDITMRNVTSPIVIDQEYCPNNQCTLGAPSRVKISKVSFNHIRGTSASALAVKLVCSKTFPCEGVEIGDIDLAYHGSLGNITTNCANVQPTFMGRQNPPICAKNNAAQSS</sequence>
<comment type="subcellular location">
    <subcellularLocation>
        <location evidence="1">Secreted</location>
        <location evidence="1">Cell wall</location>
    </subcellularLocation>
</comment>
<feature type="active site" evidence="8">
    <location>
        <position position="262"/>
    </location>
</feature>
<keyword evidence="5 9" id="KW-0378">Hydrolase</keyword>
<evidence type="ECO:0000256" key="7">
    <source>
        <dbReference type="ARBA" id="ARBA00023316"/>
    </source>
</evidence>
<dbReference type="InterPro" id="IPR012334">
    <property type="entry name" value="Pectin_lyas_fold"/>
</dbReference>
<comment type="similarity">
    <text evidence="2 9">Belongs to the glycosyl hydrolase 28 family.</text>
</comment>
<evidence type="ECO:0000256" key="1">
    <source>
        <dbReference type="ARBA" id="ARBA00004191"/>
    </source>
</evidence>
<evidence type="ECO:0000256" key="3">
    <source>
        <dbReference type="ARBA" id="ARBA00022512"/>
    </source>
</evidence>
<name>A0ABM4VSI7_COFAR</name>
<dbReference type="InterPro" id="IPR000743">
    <property type="entry name" value="Glyco_hydro_28"/>
</dbReference>
<keyword evidence="7" id="KW-0961">Cell wall biogenesis/degradation</keyword>
<proteinExistence type="inferred from homology"/>
<evidence type="ECO:0000256" key="9">
    <source>
        <dbReference type="RuleBase" id="RU361169"/>
    </source>
</evidence>
<keyword evidence="4" id="KW-0964">Secreted</keyword>
<protein>
    <submittedName>
        <fullName evidence="12">Exopolygalacturonase</fullName>
    </submittedName>
</protein>
<evidence type="ECO:0000313" key="12">
    <source>
        <dbReference type="RefSeq" id="XP_071922489.1"/>
    </source>
</evidence>
<keyword evidence="11" id="KW-1185">Reference proteome</keyword>
<organism evidence="11 12">
    <name type="scientific">Coffea arabica</name>
    <name type="common">Arabian coffee</name>
    <dbReference type="NCBI Taxonomy" id="13443"/>
    <lineage>
        <taxon>Eukaryota</taxon>
        <taxon>Viridiplantae</taxon>
        <taxon>Streptophyta</taxon>
        <taxon>Embryophyta</taxon>
        <taxon>Tracheophyta</taxon>
        <taxon>Spermatophyta</taxon>
        <taxon>Magnoliopsida</taxon>
        <taxon>eudicotyledons</taxon>
        <taxon>Gunneridae</taxon>
        <taxon>Pentapetalae</taxon>
        <taxon>asterids</taxon>
        <taxon>lamiids</taxon>
        <taxon>Gentianales</taxon>
        <taxon>Rubiaceae</taxon>
        <taxon>Ixoroideae</taxon>
        <taxon>Gardenieae complex</taxon>
        <taxon>Bertiereae - Coffeeae clade</taxon>
        <taxon>Coffeeae</taxon>
        <taxon>Coffea</taxon>
    </lineage>
</organism>
<evidence type="ECO:0000256" key="5">
    <source>
        <dbReference type="ARBA" id="ARBA00022801"/>
    </source>
</evidence>
<dbReference type="Gene3D" id="2.160.20.10">
    <property type="entry name" value="Single-stranded right-handed beta-helix, Pectin lyase-like"/>
    <property type="match status" value="1"/>
</dbReference>
<evidence type="ECO:0000256" key="6">
    <source>
        <dbReference type="ARBA" id="ARBA00023295"/>
    </source>
</evidence>
<keyword evidence="10" id="KW-1133">Transmembrane helix</keyword>
<keyword evidence="10" id="KW-0812">Transmembrane</keyword>
<dbReference type="InterPro" id="IPR006626">
    <property type="entry name" value="PbH1"/>
</dbReference>
<dbReference type="InterPro" id="IPR011050">
    <property type="entry name" value="Pectin_lyase_fold/virulence"/>
</dbReference>
<dbReference type="PROSITE" id="PS00502">
    <property type="entry name" value="POLYGALACTURONASE"/>
    <property type="match status" value="1"/>
</dbReference>
<dbReference type="SMART" id="SM00710">
    <property type="entry name" value="PbH1"/>
    <property type="match status" value="5"/>
</dbReference>
<keyword evidence="6 9" id="KW-0326">Glycosidase</keyword>
<evidence type="ECO:0000256" key="8">
    <source>
        <dbReference type="PROSITE-ProRule" id="PRU10052"/>
    </source>
</evidence>
<evidence type="ECO:0000256" key="2">
    <source>
        <dbReference type="ARBA" id="ARBA00008834"/>
    </source>
</evidence>
<evidence type="ECO:0000256" key="10">
    <source>
        <dbReference type="SAM" id="Phobius"/>
    </source>
</evidence>
<dbReference type="SUPFAM" id="SSF51126">
    <property type="entry name" value="Pectin lyase-like"/>
    <property type="match status" value="1"/>
</dbReference>
<keyword evidence="10" id="KW-0472">Membrane</keyword>
<dbReference type="GeneID" id="113710649"/>
<reference evidence="12" key="1">
    <citation type="submission" date="2025-08" db="UniProtKB">
        <authorList>
            <consortium name="RefSeq"/>
        </authorList>
    </citation>
    <scope>IDENTIFICATION</scope>
    <source>
        <tissue evidence="12">Leaves</tissue>
    </source>
</reference>
<dbReference type="PANTHER" id="PTHR31375">
    <property type="match status" value="1"/>
</dbReference>